<protein>
    <recommendedName>
        <fullName evidence="1">DUF7455 domain-containing protein</fullName>
    </recommendedName>
</protein>
<dbReference type="InterPro" id="IPR055878">
    <property type="entry name" value="DUF7455"/>
</dbReference>
<proteinExistence type="predicted"/>
<evidence type="ECO:0000313" key="2">
    <source>
        <dbReference type="EMBL" id="ANS68458.1"/>
    </source>
</evidence>
<dbReference type="STRING" id="1915.SLINC_6234"/>
<feature type="domain" description="DUF7455" evidence="1">
    <location>
        <begin position="2"/>
        <end position="34"/>
    </location>
</feature>
<reference evidence="2 3" key="1">
    <citation type="submission" date="2016-07" db="EMBL/GenBank/DDBJ databases">
        <title>Enhancement of antibiotic productionsby engineered nitrateutilization in actinobacteria.</title>
        <authorList>
            <person name="Meng S.C."/>
        </authorList>
    </citation>
    <scope>NUCLEOTIDE SEQUENCE [LARGE SCALE GENOMIC DNA]</scope>
    <source>
        <strain evidence="2 3">NRRL 2936</strain>
    </source>
</reference>
<dbReference type="PATRIC" id="fig|1915.4.peg.6892"/>
<sequence length="45" mass="5038">MSGGELLFCAHHGRKFEPELKKIAAEIQDETERLTAVPAAVEEER</sequence>
<dbReference type="AlphaFoldDB" id="A0A1B1MIN3"/>
<gene>
    <name evidence="2" type="ORF">SLINC_6234</name>
</gene>
<dbReference type="EMBL" id="CP016438">
    <property type="protein sequence ID" value="ANS68458.1"/>
    <property type="molecule type" value="Genomic_DNA"/>
</dbReference>
<accession>A0A1B1MIN3</accession>
<name>A0A1B1MIN3_STRLN</name>
<dbReference type="Pfam" id="PF24254">
    <property type="entry name" value="DUF7455"/>
    <property type="match status" value="1"/>
</dbReference>
<evidence type="ECO:0000313" key="3">
    <source>
        <dbReference type="Proteomes" id="UP000092598"/>
    </source>
</evidence>
<keyword evidence="3" id="KW-1185">Reference proteome</keyword>
<dbReference type="KEGG" id="sls:SLINC_6234"/>
<evidence type="ECO:0000259" key="1">
    <source>
        <dbReference type="Pfam" id="PF24254"/>
    </source>
</evidence>
<dbReference type="Proteomes" id="UP000092598">
    <property type="component" value="Chromosome"/>
</dbReference>
<organism evidence="2 3">
    <name type="scientific">Streptomyces lincolnensis</name>
    <dbReference type="NCBI Taxonomy" id="1915"/>
    <lineage>
        <taxon>Bacteria</taxon>
        <taxon>Bacillati</taxon>
        <taxon>Actinomycetota</taxon>
        <taxon>Actinomycetes</taxon>
        <taxon>Kitasatosporales</taxon>
        <taxon>Streptomycetaceae</taxon>
        <taxon>Streptomyces</taxon>
    </lineage>
</organism>